<keyword evidence="3" id="KW-1185">Reference proteome</keyword>
<comment type="caution">
    <text evidence="2">The sequence shown here is derived from an EMBL/GenBank/DDBJ whole genome shotgun (WGS) entry which is preliminary data.</text>
</comment>
<protein>
    <submittedName>
        <fullName evidence="2">Thiamin biosynthesis protein</fullName>
    </submittedName>
</protein>
<feature type="compositionally biased region" description="Polar residues" evidence="1">
    <location>
        <begin position="8"/>
        <end position="21"/>
    </location>
</feature>
<organism evidence="2 3">
    <name type="scientific">Actinoplanes palleronii</name>
    <dbReference type="NCBI Taxonomy" id="113570"/>
    <lineage>
        <taxon>Bacteria</taxon>
        <taxon>Bacillati</taxon>
        <taxon>Actinomycetota</taxon>
        <taxon>Actinomycetes</taxon>
        <taxon>Micromonosporales</taxon>
        <taxon>Micromonosporaceae</taxon>
        <taxon>Actinoplanes</taxon>
    </lineage>
</organism>
<name>A0ABQ4B3N5_9ACTN</name>
<dbReference type="Proteomes" id="UP000624709">
    <property type="component" value="Unassembled WGS sequence"/>
</dbReference>
<dbReference type="EMBL" id="BOMS01000017">
    <property type="protein sequence ID" value="GIE65282.1"/>
    <property type="molecule type" value="Genomic_DNA"/>
</dbReference>
<sequence>MRRRAVDNQLTPQPCSDNLSLMTPAPRPALARPTLIPGLARVWRGPVELQLGLDPAHAVRVELPDPRLARVLDLLDGNRAERQILQHAAELGVSPDQARELLDALHRAGLVLPATALLPATLPSAERHRLTGEAAALALDARGKQFGALPTAAELASPARTLRRRRAARVVLTGRGRLGATIAVALAEAGVGHVRPDLSGMVGPGDLAGSALRTGDLGSPLHSAVAAAIVRAAPGTQVGEIRRGTAVSLVVQLAHEQPAALVAAGHANRRQPHLAVRIRDGAAIVGPFVPATGGPCMNCLELHRRERDPDWPGSPAPPGPDAAEPCTVATVLSATGQATAEVLEFLDGGTPATLGAAIEITAPGRTRRRAWPPHPGCSCHRRGYRFPRP</sequence>
<evidence type="ECO:0000313" key="2">
    <source>
        <dbReference type="EMBL" id="GIE65282.1"/>
    </source>
</evidence>
<dbReference type="InterPro" id="IPR035985">
    <property type="entry name" value="Ubiquitin-activating_enz"/>
</dbReference>
<evidence type="ECO:0000256" key="1">
    <source>
        <dbReference type="SAM" id="MobiDB-lite"/>
    </source>
</evidence>
<accession>A0ABQ4B3N5</accession>
<reference evidence="2 3" key="1">
    <citation type="submission" date="2021-01" db="EMBL/GenBank/DDBJ databases">
        <title>Whole genome shotgun sequence of Actinoplanes palleronii NBRC 14916.</title>
        <authorList>
            <person name="Komaki H."/>
            <person name="Tamura T."/>
        </authorList>
    </citation>
    <scope>NUCLEOTIDE SEQUENCE [LARGE SCALE GENOMIC DNA]</scope>
    <source>
        <strain evidence="2 3">NBRC 14916</strain>
    </source>
</reference>
<evidence type="ECO:0000313" key="3">
    <source>
        <dbReference type="Proteomes" id="UP000624709"/>
    </source>
</evidence>
<dbReference type="Gene3D" id="3.40.50.720">
    <property type="entry name" value="NAD(P)-binding Rossmann-like Domain"/>
    <property type="match status" value="1"/>
</dbReference>
<feature type="region of interest" description="Disordered" evidence="1">
    <location>
        <begin position="1"/>
        <end position="27"/>
    </location>
</feature>
<gene>
    <name evidence="2" type="ORF">Apa02nite_013900</name>
</gene>
<dbReference type="SUPFAM" id="SSF69572">
    <property type="entry name" value="Activating enzymes of the ubiquitin-like proteins"/>
    <property type="match status" value="1"/>
</dbReference>
<proteinExistence type="predicted"/>